<feature type="compositionally biased region" description="Low complexity" evidence="1">
    <location>
        <begin position="33"/>
        <end position="46"/>
    </location>
</feature>
<keyword evidence="3" id="KW-1185">Reference proteome</keyword>
<feature type="compositionally biased region" description="Basic residues" evidence="1">
    <location>
        <begin position="1"/>
        <end position="15"/>
    </location>
</feature>
<evidence type="ECO:0000313" key="2">
    <source>
        <dbReference type="EMBL" id="CAL1605357.1"/>
    </source>
</evidence>
<sequence>MGQQLRTHRRRRKWRLSGAAGSRVAHFSSTPGADTLAPALPSATAAQRTLREGHRCRWFRDKATSEVSETGTVS</sequence>
<gene>
    <name evidence="2" type="ORF">KC01_LOCUS32756</name>
</gene>
<proteinExistence type="predicted"/>
<dbReference type="Proteomes" id="UP001497482">
    <property type="component" value="Chromosome 5"/>
</dbReference>
<feature type="region of interest" description="Disordered" evidence="1">
    <location>
        <begin position="1"/>
        <end position="48"/>
    </location>
</feature>
<evidence type="ECO:0000313" key="3">
    <source>
        <dbReference type="Proteomes" id="UP001497482"/>
    </source>
</evidence>
<reference evidence="2 3" key="1">
    <citation type="submission" date="2024-04" db="EMBL/GenBank/DDBJ databases">
        <authorList>
            <person name="Waldvogel A.-M."/>
            <person name="Schoenle A."/>
        </authorList>
    </citation>
    <scope>NUCLEOTIDE SEQUENCE [LARGE SCALE GENOMIC DNA]</scope>
</reference>
<name>A0AAV2LWC3_KNICA</name>
<accession>A0AAV2LWC3</accession>
<organism evidence="2 3">
    <name type="scientific">Knipowitschia caucasica</name>
    <name type="common">Caucasian dwarf goby</name>
    <name type="synonym">Pomatoschistus caucasicus</name>
    <dbReference type="NCBI Taxonomy" id="637954"/>
    <lineage>
        <taxon>Eukaryota</taxon>
        <taxon>Metazoa</taxon>
        <taxon>Chordata</taxon>
        <taxon>Craniata</taxon>
        <taxon>Vertebrata</taxon>
        <taxon>Euteleostomi</taxon>
        <taxon>Actinopterygii</taxon>
        <taxon>Neopterygii</taxon>
        <taxon>Teleostei</taxon>
        <taxon>Neoteleostei</taxon>
        <taxon>Acanthomorphata</taxon>
        <taxon>Gobiaria</taxon>
        <taxon>Gobiiformes</taxon>
        <taxon>Gobioidei</taxon>
        <taxon>Gobiidae</taxon>
        <taxon>Gobiinae</taxon>
        <taxon>Knipowitschia</taxon>
    </lineage>
</organism>
<evidence type="ECO:0000256" key="1">
    <source>
        <dbReference type="SAM" id="MobiDB-lite"/>
    </source>
</evidence>
<dbReference type="AlphaFoldDB" id="A0AAV2LWC3"/>
<dbReference type="EMBL" id="OZ035827">
    <property type="protein sequence ID" value="CAL1605357.1"/>
    <property type="molecule type" value="Genomic_DNA"/>
</dbReference>
<protein>
    <submittedName>
        <fullName evidence="2">Uncharacterized protein</fullName>
    </submittedName>
</protein>